<organism evidence="2 3">
    <name type="scientific">Arthrobacter gyeryongensis</name>
    <dbReference type="NCBI Taxonomy" id="1650592"/>
    <lineage>
        <taxon>Bacteria</taxon>
        <taxon>Bacillati</taxon>
        <taxon>Actinomycetota</taxon>
        <taxon>Actinomycetes</taxon>
        <taxon>Micrococcales</taxon>
        <taxon>Micrococcaceae</taxon>
        <taxon>Arthrobacter</taxon>
    </lineage>
</organism>
<dbReference type="EMBL" id="BAABKK010000012">
    <property type="protein sequence ID" value="GAA5194557.1"/>
    <property type="molecule type" value="Genomic_DNA"/>
</dbReference>
<evidence type="ECO:0000259" key="1">
    <source>
        <dbReference type="Pfam" id="PF00582"/>
    </source>
</evidence>
<name>A0ABP9SFH5_9MICC</name>
<proteinExistence type="predicted"/>
<keyword evidence="3" id="KW-1185">Reference proteome</keyword>
<dbReference type="Pfam" id="PF00582">
    <property type="entry name" value="Usp"/>
    <property type="match status" value="1"/>
</dbReference>
<evidence type="ECO:0000313" key="3">
    <source>
        <dbReference type="Proteomes" id="UP001500200"/>
    </source>
</evidence>
<reference evidence="3" key="1">
    <citation type="journal article" date="2019" name="Int. J. Syst. Evol. Microbiol.">
        <title>The Global Catalogue of Microorganisms (GCM) 10K type strain sequencing project: providing services to taxonomists for standard genome sequencing and annotation.</title>
        <authorList>
            <consortium name="The Broad Institute Genomics Platform"/>
            <consortium name="The Broad Institute Genome Sequencing Center for Infectious Disease"/>
            <person name="Wu L."/>
            <person name="Ma J."/>
        </authorList>
    </citation>
    <scope>NUCLEOTIDE SEQUENCE [LARGE SCALE GENOMIC DNA]</scope>
    <source>
        <strain evidence="3">JCM 18514</strain>
    </source>
</reference>
<accession>A0ABP9SFH5</accession>
<dbReference type="SUPFAM" id="SSF52402">
    <property type="entry name" value="Adenine nucleotide alpha hydrolases-like"/>
    <property type="match status" value="1"/>
</dbReference>
<evidence type="ECO:0000313" key="2">
    <source>
        <dbReference type="EMBL" id="GAA5194557.1"/>
    </source>
</evidence>
<comment type="caution">
    <text evidence="2">The sequence shown here is derived from an EMBL/GenBank/DDBJ whole genome shotgun (WGS) entry which is preliminary data.</text>
</comment>
<dbReference type="CDD" id="cd00293">
    <property type="entry name" value="USP-like"/>
    <property type="match status" value="1"/>
</dbReference>
<dbReference type="Gene3D" id="3.40.50.620">
    <property type="entry name" value="HUPs"/>
    <property type="match status" value="1"/>
</dbReference>
<dbReference type="InterPro" id="IPR014729">
    <property type="entry name" value="Rossmann-like_a/b/a_fold"/>
</dbReference>
<sequence length="148" mass="16467">MVKGRRRAPKFVSGVTIAQMNAANRSTFDIRWRRLLRRDPRIFGKEGSIHMSRVIVFGVDGSETARKAAEAARDLATALGATLHVVSAFDADRAELFASGRFRWLVSDADKAEHVCQDRGRHPRRRHQDHALCIGRQAGGCPHQGSHS</sequence>
<dbReference type="InterPro" id="IPR006016">
    <property type="entry name" value="UspA"/>
</dbReference>
<feature type="domain" description="UspA" evidence="1">
    <location>
        <begin position="51"/>
        <end position="95"/>
    </location>
</feature>
<protein>
    <recommendedName>
        <fullName evidence="1">UspA domain-containing protein</fullName>
    </recommendedName>
</protein>
<dbReference type="Proteomes" id="UP001500200">
    <property type="component" value="Unassembled WGS sequence"/>
</dbReference>
<gene>
    <name evidence="2" type="ORF">GCM10023346_22300</name>
</gene>